<reference evidence="1" key="1">
    <citation type="submission" date="2022-04" db="EMBL/GenBank/DDBJ databases">
        <title>Genome of the entomopathogenic fungus Entomophthora muscae.</title>
        <authorList>
            <person name="Elya C."/>
            <person name="Lovett B.R."/>
            <person name="Lee E."/>
            <person name="Macias A.M."/>
            <person name="Hajek A.E."/>
            <person name="De Bivort B.L."/>
            <person name="Kasson M.T."/>
            <person name="De Fine Licht H.H."/>
            <person name="Stajich J.E."/>
        </authorList>
    </citation>
    <scope>NUCLEOTIDE SEQUENCE</scope>
    <source>
        <strain evidence="1">Berkeley</strain>
    </source>
</reference>
<organism evidence="1 2">
    <name type="scientific">Entomophthora muscae</name>
    <dbReference type="NCBI Taxonomy" id="34485"/>
    <lineage>
        <taxon>Eukaryota</taxon>
        <taxon>Fungi</taxon>
        <taxon>Fungi incertae sedis</taxon>
        <taxon>Zoopagomycota</taxon>
        <taxon>Entomophthoromycotina</taxon>
        <taxon>Entomophthoromycetes</taxon>
        <taxon>Entomophthorales</taxon>
        <taxon>Entomophthoraceae</taxon>
        <taxon>Entomophthora</taxon>
    </lineage>
</organism>
<dbReference type="Proteomes" id="UP001165960">
    <property type="component" value="Unassembled WGS sequence"/>
</dbReference>
<protein>
    <submittedName>
        <fullName evidence="1">Uncharacterized protein</fullName>
    </submittedName>
</protein>
<keyword evidence="2" id="KW-1185">Reference proteome</keyword>
<sequence length="106" mass="12417">MSRLPSIRELFSDSFLLSNGIRLENTRASITFSSPAPRHSTNSLKMKPYQRHRMSPYQTLILEGVYCQNSYPSNSLRRCLAVELNLTPRMIQVWFQNKRQKLRSIN</sequence>
<dbReference type="EMBL" id="QTSX02004327">
    <property type="protein sequence ID" value="KAJ9065739.1"/>
    <property type="molecule type" value="Genomic_DNA"/>
</dbReference>
<evidence type="ECO:0000313" key="1">
    <source>
        <dbReference type="EMBL" id="KAJ9065739.1"/>
    </source>
</evidence>
<comment type="caution">
    <text evidence="1">The sequence shown here is derived from an EMBL/GenBank/DDBJ whole genome shotgun (WGS) entry which is preliminary data.</text>
</comment>
<gene>
    <name evidence="1" type="ORF">DSO57_1016480</name>
</gene>
<accession>A0ACC2STK7</accession>
<proteinExistence type="predicted"/>
<evidence type="ECO:0000313" key="2">
    <source>
        <dbReference type="Proteomes" id="UP001165960"/>
    </source>
</evidence>
<name>A0ACC2STK7_9FUNG</name>